<dbReference type="EMBL" id="CASHTH010003362">
    <property type="protein sequence ID" value="CAI8043871.1"/>
    <property type="molecule type" value="Genomic_DNA"/>
</dbReference>
<comment type="caution">
    <text evidence="1">The sequence shown here is derived from an EMBL/GenBank/DDBJ whole genome shotgun (WGS) entry which is preliminary data.</text>
</comment>
<feature type="non-terminal residue" evidence="1">
    <location>
        <position position="156"/>
    </location>
</feature>
<dbReference type="AlphaFoldDB" id="A0AA35X8Y9"/>
<evidence type="ECO:0000313" key="2">
    <source>
        <dbReference type="Proteomes" id="UP001174909"/>
    </source>
</evidence>
<gene>
    <name evidence="1" type="ORF">GBAR_LOCUS24351</name>
</gene>
<proteinExistence type="predicted"/>
<accession>A0AA35X8Y9</accession>
<evidence type="ECO:0008006" key="3">
    <source>
        <dbReference type="Google" id="ProtNLM"/>
    </source>
</evidence>
<evidence type="ECO:0000313" key="1">
    <source>
        <dbReference type="EMBL" id="CAI8043871.1"/>
    </source>
</evidence>
<organism evidence="1 2">
    <name type="scientific">Geodia barretti</name>
    <name type="common">Barrett's horny sponge</name>
    <dbReference type="NCBI Taxonomy" id="519541"/>
    <lineage>
        <taxon>Eukaryota</taxon>
        <taxon>Metazoa</taxon>
        <taxon>Porifera</taxon>
        <taxon>Demospongiae</taxon>
        <taxon>Heteroscleromorpha</taxon>
        <taxon>Tetractinellida</taxon>
        <taxon>Astrophorina</taxon>
        <taxon>Geodiidae</taxon>
        <taxon>Geodia</taxon>
    </lineage>
</organism>
<dbReference type="Proteomes" id="UP001174909">
    <property type="component" value="Unassembled WGS sequence"/>
</dbReference>
<name>A0AA35X8Y9_GEOBA</name>
<sequence>MTWRDRREIHAFLVMDYDNEETRVVHEGPYTLNLTTIDNRIDPLVDFTSTLTVMVDDIVSGTNISCLVFMKRDHLVINKRSPPSSPNNMTVKTDSYQTDNFSIIISWESGEDEVVDEYRILTNTTTQSITTTNTTVVLDGVYNIPLEIRVSAINCA</sequence>
<reference evidence="1" key="1">
    <citation type="submission" date="2023-03" db="EMBL/GenBank/DDBJ databases">
        <authorList>
            <person name="Steffen K."/>
            <person name="Cardenas P."/>
        </authorList>
    </citation>
    <scope>NUCLEOTIDE SEQUENCE</scope>
</reference>
<protein>
    <recommendedName>
        <fullName evidence="3">Fibronectin type-III domain-containing protein</fullName>
    </recommendedName>
</protein>
<keyword evidence="2" id="KW-1185">Reference proteome</keyword>